<evidence type="ECO:0000259" key="3">
    <source>
        <dbReference type="Pfam" id="PF16344"/>
    </source>
</evidence>
<dbReference type="InterPro" id="IPR032508">
    <property type="entry name" value="FecR_C"/>
</dbReference>
<dbReference type="GO" id="GO:0016989">
    <property type="term" value="F:sigma factor antagonist activity"/>
    <property type="evidence" value="ECO:0007669"/>
    <property type="project" value="TreeGrafter"/>
</dbReference>
<evidence type="ECO:0008006" key="6">
    <source>
        <dbReference type="Google" id="ProtNLM"/>
    </source>
</evidence>
<dbReference type="PANTHER" id="PTHR30273">
    <property type="entry name" value="PERIPLASMIC SIGNAL SENSOR AND SIGMA FACTOR ACTIVATOR FECR-RELATED"/>
    <property type="match status" value="1"/>
</dbReference>
<dbReference type="Pfam" id="PF04773">
    <property type="entry name" value="FecR"/>
    <property type="match status" value="1"/>
</dbReference>
<proteinExistence type="predicted"/>
<dbReference type="Gene3D" id="3.55.50.30">
    <property type="match status" value="1"/>
</dbReference>
<protein>
    <recommendedName>
        <fullName evidence="6">FecR protein domain-containing protein</fullName>
    </recommendedName>
</protein>
<dbReference type="Proteomes" id="UP000077667">
    <property type="component" value="Chromosome"/>
</dbReference>
<dbReference type="KEGG" id="nia:A8C56_18645"/>
<feature type="transmembrane region" description="Helical" evidence="1">
    <location>
        <begin position="79"/>
        <end position="99"/>
    </location>
</feature>
<feature type="domain" description="FecR protein" evidence="2">
    <location>
        <begin position="128"/>
        <end position="214"/>
    </location>
</feature>
<dbReference type="Pfam" id="PF16344">
    <property type="entry name" value="FecR_C"/>
    <property type="match status" value="1"/>
</dbReference>
<dbReference type="RefSeq" id="WP_067759417.1">
    <property type="nucleotide sequence ID" value="NZ_CP015772.1"/>
</dbReference>
<dbReference type="PANTHER" id="PTHR30273:SF2">
    <property type="entry name" value="PROTEIN FECR"/>
    <property type="match status" value="1"/>
</dbReference>
<dbReference type="PIRSF" id="PIRSF018266">
    <property type="entry name" value="FecR"/>
    <property type="match status" value="1"/>
</dbReference>
<keyword evidence="1" id="KW-0812">Transmembrane</keyword>
<dbReference type="AlphaFoldDB" id="A0A1A9I866"/>
<dbReference type="OrthoDB" id="934696at2"/>
<evidence type="ECO:0000259" key="2">
    <source>
        <dbReference type="Pfam" id="PF04773"/>
    </source>
</evidence>
<dbReference type="InterPro" id="IPR006860">
    <property type="entry name" value="FecR"/>
</dbReference>
<organism evidence="4 5">
    <name type="scientific">Niabella ginsenosidivorans</name>
    <dbReference type="NCBI Taxonomy" id="1176587"/>
    <lineage>
        <taxon>Bacteria</taxon>
        <taxon>Pseudomonadati</taxon>
        <taxon>Bacteroidota</taxon>
        <taxon>Chitinophagia</taxon>
        <taxon>Chitinophagales</taxon>
        <taxon>Chitinophagaceae</taxon>
        <taxon>Niabella</taxon>
    </lineage>
</organism>
<name>A0A1A9I866_9BACT</name>
<evidence type="ECO:0000313" key="4">
    <source>
        <dbReference type="EMBL" id="ANH82724.1"/>
    </source>
</evidence>
<dbReference type="EMBL" id="CP015772">
    <property type="protein sequence ID" value="ANH82724.1"/>
    <property type="molecule type" value="Genomic_DNA"/>
</dbReference>
<dbReference type="STRING" id="1176587.A8C56_18645"/>
<dbReference type="Gene3D" id="2.60.120.1440">
    <property type="match status" value="1"/>
</dbReference>
<evidence type="ECO:0000256" key="1">
    <source>
        <dbReference type="SAM" id="Phobius"/>
    </source>
</evidence>
<keyword evidence="1" id="KW-1133">Transmembrane helix</keyword>
<feature type="domain" description="Protein FecR C-terminal" evidence="3">
    <location>
        <begin position="273"/>
        <end position="339"/>
    </location>
</feature>
<gene>
    <name evidence="4" type="ORF">A8C56_18645</name>
</gene>
<keyword evidence="5" id="KW-1185">Reference proteome</keyword>
<reference evidence="4 5" key="1">
    <citation type="submission" date="2016-05" db="EMBL/GenBank/DDBJ databases">
        <title>Niabella ginsenosidivorans BS26 whole genome sequencing.</title>
        <authorList>
            <person name="Im W.T."/>
            <person name="Siddiqi M.Z."/>
        </authorList>
    </citation>
    <scope>NUCLEOTIDE SEQUENCE [LARGE SCALE GENOMIC DNA]</scope>
    <source>
        <strain evidence="4 5">BS26</strain>
    </source>
</reference>
<dbReference type="InterPro" id="IPR012373">
    <property type="entry name" value="Ferrdict_sens_TM"/>
</dbReference>
<keyword evidence="1" id="KW-0472">Membrane</keyword>
<sequence>MKIPDDIIADFFAGKCSKEQEEEVLSYFENNREALNNYLQPDDLPAGQSGGSLIDSATSGKLLARIHSRLQKSAARKRALKGGILSFLILAGIAGWLVFSLKKQNTGIDSAAVVNIEPQTMQQANSSGKPEQLQLPDHTAIILYNNSCITYINNSGLKERQVFIEGEADFKVAGDTARPFVVWAGNIATKALGTRFKIKAEKEKVTVRLYEGKVVVWNKDQVNPPQYFLTPNRQIVFKTNQNRFTVSLLQPAKQESSRPRQPEKQQAALKGTISFKNVPLKEAFDKIADVFDVRITYTAKDLEAIHIIADYSRQESVEKLLQNIAQINNLKLVKISDKDYQVSRK</sequence>
<evidence type="ECO:0000313" key="5">
    <source>
        <dbReference type="Proteomes" id="UP000077667"/>
    </source>
</evidence>
<accession>A0A1A9I866</accession>